<dbReference type="Gene3D" id="3.20.20.330">
    <property type="entry name" value="Homocysteine-binding-like domain"/>
    <property type="match status" value="1"/>
</dbReference>
<comment type="caution">
    <text evidence="25">The sequence shown here is derived from an EMBL/GenBank/DDBJ whole genome shotgun (WGS) entry which is preliminary data.</text>
</comment>
<dbReference type="EC" id="2.1.1.13" evidence="7"/>
<dbReference type="NCBIfam" id="NF005719">
    <property type="entry name" value="PRK07535.1"/>
    <property type="match status" value="1"/>
</dbReference>
<evidence type="ECO:0000256" key="5">
    <source>
        <dbReference type="ARBA" id="ARBA00010398"/>
    </source>
</evidence>
<evidence type="ECO:0000256" key="3">
    <source>
        <dbReference type="ARBA" id="ARBA00001956"/>
    </source>
</evidence>
<evidence type="ECO:0000256" key="6">
    <source>
        <dbReference type="ARBA" id="ARBA00010854"/>
    </source>
</evidence>
<evidence type="ECO:0000256" key="15">
    <source>
        <dbReference type="ARBA" id="ARBA00022833"/>
    </source>
</evidence>
<feature type="domain" description="Pterin-binding" evidence="22">
    <location>
        <begin position="313"/>
        <end position="608"/>
    </location>
</feature>
<accession>A0AAE2RUD4</accession>
<gene>
    <name evidence="25" type="ORF">IS491_25730</name>
</gene>
<evidence type="ECO:0000256" key="19">
    <source>
        <dbReference type="ARBA" id="ARBA00031040"/>
    </source>
</evidence>
<dbReference type="Gene3D" id="1.10.1240.10">
    <property type="entry name" value="Methionine synthase domain"/>
    <property type="match status" value="1"/>
</dbReference>
<dbReference type="PANTHER" id="PTHR45833:SF1">
    <property type="entry name" value="METHIONINE SYNTHASE"/>
    <property type="match status" value="1"/>
</dbReference>
<dbReference type="InterPro" id="IPR036724">
    <property type="entry name" value="Cobalamin-bd_sf"/>
</dbReference>
<comment type="function">
    <text evidence="18">Catalyzes the transfer of a methyl group from methyl-cobalamin to homocysteine, yielding enzyme-bound cob(I)alamin and methionine. Subsequently, remethylates the cofactor using methyltetrahydrofolate.</text>
</comment>
<evidence type="ECO:0000256" key="9">
    <source>
        <dbReference type="ARBA" id="ARBA00022603"/>
    </source>
</evidence>
<keyword evidence="10" id="KW-0028">Amino-acid biosynthesis</keyword>
<evidence type="ECO:0000313" key="26">
    <source>
        <dbReference type="Proteomes" id="UP000631418"/>
    </source>
</evidence>
<dbReference type="RefSeq" id="WP_011968734.1">
    <property type="nucleotide sequence ID" value="NZ_CP073279.1"/>
</dbReference>
<dbReference type="SUPFAM" id="SSF82282">
    <property type="entry name" value="Homocysteine S-methyltransferase"/>
    <property type="match status" value="1"/>
</dbReference>
<dbReference type="SUPFAM" id="SSF52242">
    <property type="entry name" value="Cobalamin (vitamin B12)-binding domain"/>
    <property type="match status" value="1"/>
</dbReference>
<dbReference type="PIRSF" id="PIRSF037472">
    <property type="entry name" value="DHPS_mtfrase"/>
    <property type="match status" value="1"/>
</dbReference>
<protein>
    <recommendedName>
        <fullName evidence="8">Methionine synthase</fullName>
        <ecNumber evidence="7">2.1.1.13</ecNumber>
    </recommendedName>
    <alternativeName>
        <fullName evidence="19">5-methyltetrahydrofolate--homocysteine methyltransferase</fullName>
    </alternativeName>
</protein>
<dbReference type="InterPro" id="IPR050554">
    <property type="entry name" value="Met_Synthase/Corrinoid"/>
</dbReference>
<sequence>MGLREYIKNNILIFDGAMGTMLQKKGLKLGENPEILNLKEPYIIEEIHREYISSGANVITTNTFGANELKLKLCGLVVEEAIDAAVNIAKKTKGNSETYIALDVGPIGELLETMGTLSFDRAYEIFKRQIIQGVKSGVDIILIETMTDLYELKAAVLAAKENSSLPIFCTMTFEENLRTFTGCTPEAMVLVLEGLGVDALGVNCSLGPKQLKPIVEKICSLSHIPVMVQPNAGLPTLSIGNETKYDVTKEEFADTLCGFIDLGVRVIGGCCGTSPEYIEELYKITRNKKLVFMEKEYYSAVCTPSKVVRIDGVRIIGERINPTGKKIFKEALKNGDLDYILNQAVSQIEVGAHILDVNVGLPEIDEADMMHKVIREIQGIMDTPLQIDSSDHKAIETGLRYYNGKPILNSVNGEDEVLDRILPIVKKYGASVVGLTLDERGIPAKAEERFEIAEKIISKAAEYGIRKEDVFIDCLVLTVSAQQKEVQETLKAVRMVKEKLGVKTVLGVSNISFGLPNRELINETFLVLALANGLDLPIINPNVNGMTRVIDSYNVLYNYDKGAESYINNYANVELSREVTIKGNGAAKINSNINTVHDLKYIVVKGLKEEAKQATVELLKEKKELEIVNEYLIPALDMVGEKYEKGELFLPQLIQAAETVKNSFTILKEEISRTNSQTISKGKIIVATVKGDIHDIGKNIVKVILENYGYEMIDLGKDVPIKTVVEEAKKHNASLIGLSALMTTTLKSMEETIKALREDGYNGKIFVGGAVLTKDTAERIGADFYAKDAKESVEIARRVLS</sequence>
<keyword evidence="15 20" id="KW-0862">Zinc</keyword>
<dbReference type="InterPro" id="IPR006158">
    <property type="entry name" value="Cobalamin-bd"/>
</dbReference>
<dbReference type="Pfam" id="PF02574">
    <property type="entry name" value="S-methyl_trans"/>
    <property type="match status" value="1"/>
</dbReference>
<dbReference type="GO" id="GO:0050667">
    <property type="term" value="P:homocysteine metabolic process"/>
    <property type="evidence" value="ECO:0007669"/>
    <property type="project" value="TreeGrafter"/>
</dbReference>
<evidence type="ECO:0000256" key="17">
    <source>
        <dbReference type="ARBA" id="ARBA00023285"/>
    </source>
</evidence>
<reference evidence="25" key="1">
    <citation type="submission" date="2020-11" db="EMBL/GenBank/DDBJ databases">
        <authorList>
            <person name="Thieme N."/>
            <person name="Liebl W."/>
            <person name="Zverlov V."/>
        </authorList>
    </citation>
    <scope>NUCLEOTIDE SEQUENCE</scope>
    <source>
        <strain evidence="25">NT08</strain>
    </source>
</reference>
<dbReference type="AlphaFoldDB" id="A0AAE2RUD4"/>
<evidence type="ECO:0000313" key="25">
    <source>
        <dbReference type="EMBL" id="MBF7811995.1"/>
    </source>
</evidence>
<dbReference type="EMBL" id="JADOEF010000004">
    <property type="protein sequence ID" value="MBF7811995.1"/>
    <property type="molecule type" value="Genomic_DNA"/>
</dbReference>
<dbReference type="OMA" id="IRELMIN"/>
<evidence type="ECO:0000256" key="4">
    <source>
        <dbReference type="ARBA" id="ARBA00005178"/>
    </source>
</evidence>
<dbReference type="Pfam" id="PF02607">
    <property type="entry name" value="B12-binding_2"/>
    <property type="match status" value="1"/>
</dbReference>
<dbReference type="Gene3D" id="3.40.50.280">
    <property type="entry name" value="Cobalamin-binding domain"/>
    <property type="match status" value="1"/>
</dbReference>
<feature type="domain" description="B12-binding" evidence="23">
    <location>
        <begin position="681"/>
        <end position="801"/>
    </location>
</feature>
<organism evidence="25 26">
    <name type="scientific">Clostridium beijerinckii</name>
    <name type="common">Clostridium MP</name>
    <dbReference type="NCBI Taxonomy" id="1520"/>
    <lineage>
        <taxon>Bacteria</taxon>
        <taxon>Bacillati</taxon>
        <taxon>Bacillota</taxon>
        <taxon>Clostridia</taxon>
        <taxon>Eubacteriales</taxon>
        <taxon>Clostridiaceae</taxon>
        <taxon>Clostridium</taxon>
    </lineage>
</organism>
<dbReference type="PROSITE" id="PS51337">
    <property type="entry name" value="B12_BINDING_NTER"/>
    <property type="match status" value="1"/>
</dbReference>
<dbReference type="InterPro" id="IPR036594">
    <property type="entry name" value="Meth_synthase_dom"/>
</dbReference>
<evidence type="ECO:0000256" key="18">
    <source>
        <dbReference type="ARBA" id="ARBA00025552"/>
    </source>
</evidence>
<dbReference type="InterPro" id="IPR011005">
    <property type="entry name" value="Dihydropteroate_synth-like_sf"/>
</dbReference>
<evidence type="ECO:0000256" key="1">
    <source>
        <dbReference type="ARBA" id="ARBA00001700"/>
    </source>
</evidence>
<dbReference type="PROSITE" id="PS50972">
    <property type="entry name" value="PTERIN_BINDING"/>
    <property type="match status" value="1"/>
</dbReference>
<dbReference type="InterPro" id="IPR000489">
    <property type="entry name" value="Pterin-binding_dom"/>
</dbReference>
<feature type="binding site" evidence="20">
    <location>
        <position position="270"/>
    </location>
    <ligand>
        <name>Zn(2+)</name>
        <dbReference type="ChEBI" id="CHEBI:29105"/>
    </ligand>
</feature>
<dbReference type="Proteomes" id="UP000631418">
    <property type="component" value="Unassembled WGS sequence"/>
</dbReference>
<evidence type="ECO:0000259" key="24">
    <source>
        <dbReference type="PROSITE" id="PS51337"/>
    </source>
</evidence>
<dbReference type="CDD" id="cd02070">
    <property type="entry name" value="corrinoid_protein_B12-BD"/>
    <property type="match status" value="1"/>
</dbReference>
<keyword evidence="11" id="KW-0846">Cobalamin</keyword>
<comment type="pathway">
    <text evidence="4">Amino-acid biosynthesis; L-methionine biosynthesis via de novo pathway; L-methionine from L-homocysteine (MetH route): step 1/1.</text>
</comment>
<dbReference type="GO" id="GO:0008705">
    <property type="term" value="F:methionine synthase activity"/>
    <property type="evidence" value="ECO:0007669"/>
    <property type="project" value="UniProtKB-EC"/>
</dbReference>
<evidence type="ECO:0000256" key="7">
    <source>
        <dbReference type="ARBA" id="ARBA00012032"/>
    </source>
</evidence>
<evidence type="ECO:0000259" key="23">
    <source>
        <dbReference type="PROSITE" id="PS51332"/>
    </source>
</evidence>
<dbReference type="GO" id="GO:0005829">
    <property type="term" value="C:cytosol"/>
    <property type="evidence" value="ECO:0007669"/>
    <property type="project" value="TreeGrafter"/>
</dbReference>
<dbReference type="InterPro" id="IPR003726">
    <property type="entry name" value="HCY_dom"/>
</dbReference>
<dbReference type="GO" id="GO:0046872">
    <property type="term" value="F:metal ion binding"/>
    <property type="evidence" value="ECO:0007669"/>
    <property type="project" value="UniProtKB-KW"/>
</dbReference>
<dbReference type="Pfam" id="PF02310">
    <property type="entry name" value="B12-binding"/>
    <property type="match status" value="1"/>
</dbReference>
<evidence type="ECO:0000256" key="13">
    <source>
        <dbReference type="ARBA" id="ARBA00022691"/>
    </source>
</evidence>
<name>A0AAE2RUD4_CLOBE</name>
<feature type="binding site" evidence="20">
    <location>
        <position position="204"/>
    </location>
    <ligand>
        <name>Zn(2+)</name>
        <dbReference type="ChEBI" id="CHEBI:29105"/>
    </ligand>
</feature>
<dbReference type="SMART" id="SM01018">
    <property type="entry name" value="B12-binding_2"/>
    <property type="match status" value="1"/>
</dbReference>
<dbReference type="PROSITE" id="PS50970">
    <property type="entry name" value="HCY"/>
    <property type="match status" value="1"/>
</dbReference>
<dbReference type="Gene3D" id="3.20.20.20">
    <property type="entry name" value="Dihydropteroate synthase-like"/>
    <property type="match status" value="1"/>
</dbReference>
<evidence type="ECO:0000256" key="10">
    <source>
        <dbReference type="ARBA" id="ARBA00022605"/>
    </source>
</evidence>
<dbReference type="InterPro" id="IPR017215">
    <property type="entry name" value="MetH_bac"/>
</dbReference>
<feature type="domain" description="Hcy-binding" evidence="21">
    <location>
        <begin position="1"/>
        <end position="285"/>
    </location>
</feature>
<dbReference type="GO" id="GO:0032259">
    <property type="term" value="P:methylation"/>
    <property type="evidence" value="ECO:0007669"/>
    <property type="project" value="UniProtKB-KW"/>
</dbReference>
<feature type="domain" description="B12-binding N-terminal" evidence="24">
    <location>
        <begin position="586"/>
        <end position="679"/>
    </location>
</feature>
<comment type="cofactor">
    <cofactor evidence="3">
        <name>methylcob(III)alamin</name>
        <dbReference type="ChEBI" id="CHEBI:28115"/>
    </cofactor>
</comment>
<keyword evidence="12 20" id="KW-0808">Transferase</keyword>
<keyword evidence="16" id="KW-0486">Methionine biosynthesis</keyword>
<comment type="cofactor">
    <cofactor evidence="2 20">
        <name>Zn(2+)</name>
        <dbReference type="ChEBI" id="CHEBI:29105"/>
    </cofactor>
</comment>
<dbReference type="SUPFAM" id="SSF47644">
    <property type="entry name" value="Methionine synthase domain"/>
    <property type="match status" value="1"/>
</dbReference>
<evidence type="ECO:0000256" key="11">
    <source>
        <dbReference type="ARBA" id="ARBA00022628"/>
    </source>
</evidence>
<evidence type="ECO:0000259" key="22">
    <source>
        <dbReference type="PROSITE" id="PS50972"/>
    </source>
</evidence>
<dbReference type="SUPFAM" id="SSF51717">
    <property type="entry name" value="Dihydropteroate synthetase-like"/>
    <property type="match status" value="1"/>
</dbReference>
<evidence type="ECO:0000256" key="2">
    <source>
        <dbReference type="ARBA" id="ARBA00001947"/>
    </source>
</evidence>
<comment type="similarity">
    <text evidence="5">Belongs to the vitamin-B12 dependent methionine synthase family.</text>
</comment>
<dbReference type="PROSITE" id="PS51332">
    <property type="entry name" value="B12_BINDING"/>
    <property type="match status" value="1"/>
</dbReference>
<evidence type="ECO:0000256" key="14">
    <source>
        <dbReference type="ARBA" id="ARBA00022723"/>
    </source>
</evidence>
<dbReference type="GO" id="GO:0046653">
    <property type="term" value="P:tetrahydrofolate metabolic process"/>
    <property type="evidence" value="ECO:0007669"/>
    <property type="project" value="TreeGrafter"/>
</dbReference>
<dbReference type="FunFam" id="3.40.50.280:FF:000003">
    <property type="entry name" value="Dimethylamine methyltransferase corrinoid protein"/>
    <property type="match status" value="1"/>
</dbReference>
<comment type="catalytic activity">
    <reaction evidence="1">
        <text>(6S)-5-methyl-5,6,7,8-tetrahydrofolate + L-homocysteine = (6S)-5,6,7,8-tetrahydrofolate + L-methionine</text>
        <dbReference type="Rhea" id="RHEA:11172"/>
        <dbReference type="ChEBI" id="CHEBI:18608"/>
        <dbReference type="ChEBI" id="CHEBI:57453"/>
        <dbReference type="ChEBI" id="CHEBI:57844"/>
        <dbReference type="ChEBI" id="CHEBI:58199"/>
        <dbReference type="EC" id="2.1.1.13"/>
    </reaction>
</comment>
<evidence type="ECO:0000256" key="20">
    <source>
        <dbReference type="PROSITE-ProRule" id="PRU00333"/>
    </source>
</evidence>
<dbReference type="Pfam" id="PF00809">
    <property type="entry name" value="Pterin_bind"/>
    <property type="match status" value="1"/>
</dbReference>
<dbReference type="PANTHER" id="PTHR45833">
    <property type="entry name" value="METHIONINE SYNTHASE"/>
    <property type="match status" value="1"/>
</dbReference>
<keyword evidence="9 20" id="KW-0489">Methyltransferase</keyword>
<keyword evidence="13" id="KW-0949">S-adenosyl-L-methionine</keyword>
<evidence type="ECO:0000256" key="12">
    <source>
        <dbReference type="ARBA" id="ARBA00022679"/>
    </source>
</evidence>
<dbReference type="GO" id="GO:0031419">
    <property type="term" value="F:cobalamin binding"/>
    <property type="evidence" value="ECO:0007669"/>
    <property type="project" value="UniProtKB-KW"/>
</dbReference>
<keyword evidence="14 20" id="KW-0479">Metal-binding</keyword>
<evidence type="ECO:0000256" key="8">
    <source>
        <dbReference type="ARBA" id="ARBA00013998"/>
    </source>
</evidence>
<proteinExistence type="inferred from homology"/>
<dbReference type="InterPro" id="IPR003759">
    <property type="entry name" value="Cbl-bd_cap"/>
</dbReference>
<evidence type="ECO:0000259" key="21">
    <source>
        <dbReference type="PROSITE" id="PS50970"/>
    </source>
</evidence>
<comment type="similarity">
    <text evidence="6">Belongs to the methylamine corrinoid protein family.</text>
</comment>
<feature type="binding site" evidence="20">
    <location>
        <position position="271"/>
    </location>
    <ligand>
        <name>Zn(2+)</name>
        <dbReference type="ChEBI" id="CHEBI:29105"/>
    </ligand>
</feature>
<keyword evidence="17" id="KW-0170">Cobalt</keyword>
<dbReference type="InterPro" id="IPR036589">
    <property type="entry name" value="HCY_dom_sf"/>
</dbReference>
<evidence type="ECO:0000256" key="16">
    <source>
        <dbReference type="ARBA" id="ARBA00023167"/>
    </source>
</evidence>